<accession>A0A4Y2P6A6</accession>
<sequence length="96" mass="11050">MSHSLQNESEDPYLQKEQQDSSPITRNNSAERYGRIEGRVPRNSSRTRIKVRIRSSLKTRDSRYGSGLPVRIGIRSPRSDFPYVSGLRVPMRTSRS</sequence>
<feature type="compositionally biased region" description="Basic residues" evidence="1">
    <location>
        <begin position="45"/>
        <end position="57"/>
    </location>
</feature>
<evidence type="ECO:0000256" key="1">
    <source>
        <dbReference type="SAM" id="MobiDB-lite"/>
    </source>
</evidence>
<keyword evidence="3" id="KW-1185">Reference proteome</keyword>
<feature type="region of interest" description="Disordered" evidence="1">
    <location>
        <begin position="1"/>
        <end position="68"/>
    </location>
</feature>
<gene>
    <name evidence="2" type="ORF">AVEN_117956_1</name>
</gene>
<proteinExistence type="predicted"/>
<comment type="caution">
    <text evidence="2">The sequence shown here is derived from an EMBL/GenBank/DDBJ whole genome shotgun (WGS) entry which is preliminary data.</text>
</comment>
<name>A0A4Y2P6A6_ARAVE</name>
<organism evidence="2 3">
    <name type="scientific">Araneus ventricosus</name>
    <name type="common">Orbweaver spider</name>
    <name type="synonym">Epeira ventricosa</name>
    <dbReference type="NCBI Taxonomy" id="182803"/>
    <lineage>
        <taxon>Eukaryota</taxon>
        <taxon>Metazoa</taxon>
        <taxon>Ecdysozoa</taxon>
        <taxon>Arthropoda</taxon>
        <taxon>Chelicerata</taxon>
        <taxon>Arachnida</taxon>
        <taxon>Araneae</taxon>
        <taxon>Araneomorphae</taxon>
        <taxon>Entelegynae</taxon>
        <taxon>Araneoidea</taxon>
        <taxon>Araneidae</taxon>
        <taxon>Araneus</taxon>
    </lineage>
</organism>
<reference evidence="2 3" key="1">
    <citation type="journal article" date="2019" name="Sci. Rep.">
        <title>Orb-weaving spider Araneus ventricosus genome elucidates the spidroin gene catalogue.</title>
        <authorList>
            <person name="Kono N."/>
            <person name="Nakamura H."/>
            <person name="Ohtoshi R."/>
            <person name="Moran D.A.P."/>
            <person name="Shinohara A."/>
            <person name="Yoshida Y."/>
            <person name="Fujiwara M."/>
            <person name="Mori M."/>
            <person name="Tomita M."/>
            <person name="Arakawa K."/>
        </authorList>
    </citation>
    <scope>NUCLEOTIDE SEQUENCE [LARGE SCALE GENOMIC DNA]</scope>
</reference>
<evidence type="ECO:0000313" key="2">
    <source>
        <dbReference type="EMBL" id="GBN46582.1"/>
    </source>
</evidence>
<dbReference type="AlphaFoldDB" id="A0A4Y2P6A6"/>
<dbReference type="Proteomes" id="UP000499080">
    <property type="component" value="Unassembled WGS sequence"/>
</dbReference>
<protein>
    <submittedName>
        <fullName evidence="2">Uncharacterized protein</fullName>
    </submittedName>
</protein>
<feature type="compositionally biased region" description="Polar residues" evidence="1">
    <location>
        <begin position="20"/>
        <end position="30"/>
    </location>
</feature>
<evidence type="ECO:0000313" key="3">
    <source>
        <dbReference type="Proteomes" id="UP000499080"/>
    </source>
</evidence>
<dbReference type="EMBL" id="BGPR01010511">
    <property type="protein sequence ID" value="GBN46582.1"/>
    <property type="molecule type" value="Genomic_DNA"/>
</dbReference>